<evidence type="ECO:0000256" key="1">
    <source>
        <dbReference type="ARBA" id="ARBA00004651"/>
    </source>
</evidence>
<protein>
    <submittedName>
        <fullName evidence="11">Sodium, potassium, lithium and rubidium/H(+) antiporter</fullName>
    </submittedName>
</protein>
<keyword evidence="8" id="KW-0472">Membrane</keyword>
<feature type="domain" description="Cation/H+ exchanger transmembrane" evidence="10">
    <location>
        <begin position="13"/>
        <end position="410"/>
    </location>
</feature>
<comment type="caution">
    <text evidence="11">The sequence shown here is derived from an EMBL/GenBank/DDBJ whole genome shotgun (WGS) entry which is preliminary data.</text>
</comment>
<keyword evidence="9" id="KW-0739">Sodium transport</keyword>
<proteinExistence type="predicted"/>
<dbReference type="GO" id="GO:0005886">
    <property type="term" value="C:plasma membrane"/>
    <property type="evidence" value="ECO:0007669"/>
    <property type="project" value="UniProtKB-SubCell"/>
</dbReference>
<dbReference type="GO" id="GO:0015386">
    <property type="term" value="F:potassium:proton antiporter activity"/>
    <property type="evidence" value="ECO:0007669"/>
    <property type="project" value="TreeGrafter"/>
</dbReference>
<accession>A0A0N0CTC1</accession>
<dbReference type="Gene3D" id="6.10.140.1330">
    <property type="match status" value="1"/>
</dbReference>
<evidence type="ECO:0000256" key="3">
    <source>
        <dbReference type="ARBA" id="ARBA00022475"/>
    </source>
</evidence>
<name>A0A0N0CTC1_9LACO</name>
<dbReference type="Pfam" id="PF00999">
    <property type="entry name" value="Na_H_Exchanger"/>
    <property type="match status" value="1"/>
</dbReference>
<keyword evidence="12" id="KW-1185">Reference proteome</keyword>
<keyword evidence="6" id="KW-0915">Sodium</keyword>
<keyword evidence="4" id="KW-0812">Transmembrane</keyword>
<sequence>MQLIEIILFLTLLLLLSTIINHYVKAIPVSLIQVVFGCGLALIGNFSINLSTDWFLLLFIAPLLFNDGRRFPKDELWELRWPIFANAIILVFITMFFGGLLIYKLIPSMPLPVAFSLAAILSPTDPIAVESIAKKVRLPKNILHLVNGESLINDASGLIGFKYAIAATVYGAFSLKSAVGDFFYISIVGAIIGVVTMLVISLVRKWLYKNGLTNLVFNVVLQIVSPFVIYMLSEDVFHASGVIAVVTAGIVYHVNNTSTQSSSAELQLISEQAWNIIVYLLNGIVFLILGIELPFAMEAVINDMKFNTFQSIGYAVVTWLIILIIRIVWIILYEICHNLITTKKVGPIDIRTANIVGFSGVRGAITMAGILSIPLITVQNEAFPDRELVLFIASIVIVLSLLAAVIVLPLISKNDPVVSYNNDNHWSEEKARIYVLNYVIDDIKQMDRPDKHICNILIDQCELMIRQLSSIKPDELEKSIRSLAVEYEHQAVKKLVADKVVTSKEANAINYQINHRELKNLVAFNDFNLKLEFMSAIQTTKLWLFKQRSDKEQKLKIQKALIMVNDYTVQKLKEHGDSKVINSIVDEYTNLSLALRTRSLDYEKYYRIAKERELEAYRKGIQELLINDKISLKLASKLRQEVNYVENNELSTD</sequence>
<dbReference type="GO" id="GO:0015385">
    <property type="term" value="F:sodium:proton antiporter activity"/>
    <property type="evidence" value="ECO:0007669"/>
    <property type="project" value="InterPro"/>
</dbReference>
<dbReference type="Proteomes" id="UP000037778">
    <property type="component" value="Unassembled WGS sequence"/>
</dbReference>
<organism evidence="11 12">
    <name type="scientific">Apilactobacillus kunkeei</name>
    <dbReference type="NCBI Taxonomy" id="148814"/>
    <lineage>
        <taxon>Bacteria</taxon>
        <taxon>Bacillati</taxon>
        <taxon>Bacillota</taxon>
        <taxon>Bacilli</taxon>
        <taxon>Lactobacillales</taxon>
        <taxon>Lactobacillaceae</taxon>
        <taxon>Apilactobacillus</taxon>
    </lineage>
</organism>
<dbReference type="InterPro" id="IPR018422">
    <property type="entry name" value="Cation/H_exchanger_CPA1"/>
</dbReference>
<evidence type="ECO:0000256" key="6">
    <source>
        <dbReference type="ARBA" id="ARBA00023053"/>
    </source>
</evidence>
<keyword evidence="7" id="KW-0406">Ion transport</keyword>
<dbReference type="GO" id="GO:0098719">
    <property type="term" value="P:sodium ion import across plasma membrane"/>
    <property type="evidence" value="ECO:0007669"/>
    <property type="project" value="TreeGrafter"/>
</dbReference>
<evidence type="ECO:0000313" key="12">
    <source>
        <dbReference type="Proteomes" id="UP000037778"/>
    </source>
</evidence>
<evidence type="ECO:0000256" key="4">
    <source>
        <dbReference type="ARBA" id="ARBA00022692"/>
    </source>
</evidence>
<dbReference type="GO" id="GO:0051453">
    <property type="term" value="P:regulation of intracellular pH"/>
    <property type="evidence" value="ECO:0007669"/>
    <property type="project" value="TreeGrafter"/>
</dbReference>
<comment type="subcellular location">
    <subcellularLocation>
        <location evidence="1">Cell membrane</location>
        <topology evidence="1">Multi-pass membrane protein</topology>
    </subcellularLocation>
</comment>
<evidence type="ECO:0000256" key="5">
    <source>
        <dbReference type="ARBA" id="ARBA00022989"/>
    </source>
</evidence>
<evidence type="ECO:0000313" key="11">
    <source>
        <dbReference type="EMBL" id="KOY76781.1"/>
    </source>
</evidence>
<reference evidence="11 12" key="1">
    <citation type="journal article" date="2015" name="Genome Biol. Evol.">
        <title>Functionally Structured Genomes in Lactobacillus kunkeei Colonizing the Honey Crop and Food Products of Honeybees and Stingless Bees.</title>
        <authorList>
            <person name="Tamarit D."/>
            <person name="Ellegaard K.M."/>
            <person name="Wikander J."/>
            <person name="Olofsson T."/>
            <person name="Vasquez A."/>
            <person name="Andersson S.G."/>
        </authorList>
    </citation>
    <scope>NUCLEOTIDE SEQUENCE [LARGE SCALE GENOMIC DNA]</scope>
    <source>
        <strain evidence="11 12">LAko</strain>
    </source>
</reference>
<keyword evidence="2" id="KW-0813">Transport</keyword>
<dbReference type="PATRIC" id="fig|148814.15.peg.439"/>
<evidence type="ECO:0000256" key="2">
    <source>
        <dbReference type="ARBA" id="ARBA00022448"/>
    </source>
</evidence>
<evidence type="ECO:0000256" key="9">
    <source>
        <dbReference type="ARBA" id="ARBA00023201"/>
    </source>
</evidence>
<dbReference type="InterPro" id="IPR006153">
    <property type="entry name" value="Cation/H_exchanger_TM"/>
</dbReference>
<keyword evidence="3" id="KW-1003">Cell membrane</keyword>
<dbReference type="AlphaFoldDB" id="A0A0N0CTC1"/>
<evidence type="ECO:0000259" key="10">
    <source>
        <dbReference type="Pfam" id="PF00999"/>
    </source>
</evidence>
<dbReference type="RefSeq" id="WP_053791574.1">
    <property type="nucleotide sequence ID" value="NZ_JXCY01000004.1"/>
</dbReference>
<gene>
    <name evidence="11" type="ORF">RZ71_12340</name>
</gene>
<evidence type="ECO:0000256" key="8">
    <source>
        <dbReference type="ARBA" id="ARBA00023136"/>
    </source>
</evidence>
<dbReference type="PANTHER" id="PTHR10110">
    <property type="entry name" value="SODIUM/HYDROGEN EXCHANGER"/>
    <property type="match status" value="1"/>
</dbReference>
<evidence type="ECO:0000256" key="7">
    <source>
        <dbReference type="ARBA" id="ARBA00023065"/>
    </source>
</evidence>
<dbReference type="EMBL" id="JXCY01000004">
    <property type="protein sequence ID" value="KOY76781.1"/>
    <property type="molecule type" value="Genomic_DNA"/>
</dbReference>
<keyword evidence="5" id="KW-1133">Transmembrane helix</keyword>
<dbReference type="PANTHER" id="PTHR10110:SF86">
    <property type="entry name" value="SODIUM_HYDROGEN EXCHANGER 7"/>
    <property type="match status" value="1"/>
</dbReference>